<feature type="transmembrane region" description="Helical" evidence="1">
    <location>
        <begin position="48"/>
        <end position="75"/>
    </location>
</feature>
<dbReference type="RefSeq" id="WP_309850726.1">
    <property type="nucleotide sequence ID" value="NZ_BAAAIU010000005.1"/>
</dbReference>
<dbReference type="InterPro" id="IPR003675">
    <property type="entry name" value="Rce1/LyrA-like_dom"/>
</dbReference>
<evidence type="ECO:0000259" key="2">
    <source>
        <dbReference type="Pfam" id="PF02517"/>
    </source>
</evidence>
<evidence type="ECO:0000313" key="3">
    <source>
        <dbReference type="EMBL" id="MDR6892141.1"/>
    </source>
</evidence>
<dbReference type="GO" id="GO:0006508">
    <property type="term" value="P:proteolysis"/>
    <property type="evidence" value="ECO:0007669"/>
    <property type="project" value="UniProtKB-KW"/>
</dbReference>
<feature type="domain" description="CAAX prenyl protease 2/Lysostaphin resistance protein A-like" evidence="2">
    <location>
        <begin position="170"/>
        <end position="264"/>
    </location>
</feature>
<organism evidence="3 4">
    <name type="scientific">Falsarthrobacter nasiphocae</name>
    <dbReference type="NCBI Taxonomy" id="189863"/>
    <lineage>
        <taxon>Bacteria</taxon>
        <taxon>Bacillati</taxon>
        <taxon>Actinomycetota</taxon>
        <taxon>Actinomycetes</taxon>
        <taxon>Micrococcales</taxon>
        <taxon>Micrococcaceae</taxon>
        <taxon>Falsarthrobacter</taxon>
    </lineage>
</organism>
<feature type="transmembrane region" description="Helical" evidence="1">
    <location>
        <begin position="201"/>
        <end position="221"/>
    </location>
</feature>
<name>A0AAE3YI20_9MICC</name>
<accession>A0AAE3YI20</accession>
<dbReference type="EMBL" id="JAVDUI010000001">
    <property type="protein sequence ID" value="MDR6892141.1"/>
    <property type="molecule type" value="Genomic_DNA"/>
</dbReference>
<evidence type="ECO:0000313" key="4">
    <source>
        <dbReference type="Proteomes" id="UP001247307"/>
    </source>
</evidence>
<dbReference type="PANTHER" id="PTHR36435">
    <property type="entry name" value="SLR1288 PROTEIN"/>
    <property type="match status" value="1"/>
</dbReference>
<dbReference type="InterPro" id="IPR052710">
    <property type="entry name" value="CAAX_protease"/>
</dbReference>
<dbReference type="Proteomes" id="UP001247307">
    <property type="component" value="Unassembled WGS sequence"/>
</dbReference>
<keyword evidence="1" id="KW-0812">Transmembrane</keyword>
<sequence length="278" mass="29851">MPEPHASRGRFLPTGEWAPVPPAALTPVADMDRVDGPPWTLPFGGRDWVVVAAYVFTMILPVPLIVVVAALSAAGHPLDFKDPVTQAAAQTSIYVIVTLILLVAVRKDVARAARTFTDHPGLKWGLVPVFFFGNLIVLTVASAIVTALTGGVAESANQTGLTEMAKAQPFALMAISTVLCAPLVEEYIFRNLLIGKLSRRVNQWVCLGISSVAFTLLHALAGWPENPLTLVPYLVMGLTFGTIYILSGKSFVYSTIIHALHNLMALSLIYVLPSNLPT</sequence>
<feature type="transmembrane region" description="Helical" evidence="1">
    <location>
        <begin position="251"/>
        <end position="272"/>
    </location>
</feature>
<feature type="transmembrane region" description="Helical" evidence="1">
    <location>
        <begin position="227"/>
        <end position="246"/>
    </location>
</feature>
<proteinExistence type="predicted"/>
<gene>
    <name evidence="3" type="ORF">J2S35_001081</name>
</gene>
<keyword evidence="1" id="KW-1133">Transmembrane helix</keyword>
<dbReference type="AlphaFoldDB" id="A0AAE3YI20"/>
<dbReference type="PANTHER" id="PTHR36435:SF1">
    <property type="entry name" value="CAAX AMINO TERMINAL PROTEASE FAMILY PROTEIN"/>
    <property type="match status" value="1"/>
</dbReference>
<feature type="transmembrane region" description="Helical" evidence="1">
    <location>
        <begin position="87"/>
        <end position="105"/>
    </location>
</feature>
<dbReference type="GO" id="GO:0004175">
    <property type="term" value="F:endopeptidase activity"/>
    <property type="evidence" value="ECO:0007669"/>
    <property type="project" value="UniProtKB-ARBA"/>
</dbReference>
<dbReference type="GO" id="GO:0080120">
    <property type="term" value="P:CAAX-box protein maturation"/>
    <property type="evidence" value="ECO:0007669"/>
    <property type="project" value="UniProtKB-ARBA"/>
</dbReference>
<keyword evidence="3" id="KW-0645">Protease</keyword>
<keyword evidence="4" id="KW-1185">Reference proteome</keyword>
<keyword evidence="3" id="KW-0378">Hydrolase</keyword>
<reference evidence="3" key="1">
    <citation type="submission" date="2023-07" db="EMBL/GenBank/DDBJ databases">
        <title>Sequencing the genomes of 1000 actinobacteria strains.</title>
        <authorList>
            <person name="Klenk H.-P."/>
        </authorList>
    </citation>
    <scope>NUCLEOTIDE SEQUENCE</scope>
    <source>
        <strain evidence="3">DSM 13988</strain>
    </source>
</reference>
<feature type="transmembrane region" description="Helical" evidence="1">
    <location>
        <begin position="126"/>
        <end position="150"/>
    </location>
</feature>
<dbReference type="Pfam" id="PF02517">
    <property type="entry name" value="Rce1-like"/>
    <property type="match status" value="1"/>
</dbReference>
<comment type="caution">
    <text evidence="3">The sequence shown here is derived from an EMBL/GenBank/DDBJ whole genome shotgun (WGS) entry which is preliminary data.</text>
</comment>
<protein>
    <submittedName>
        <fullName evidence="3">Membrane protease YdiL (CAAX protease family)</fullName>
    </submittedName>
</protein>
<evidence type="ECO:0000256" key="1">
    <source>
        <dbReference type="SAM" id="Phobius"/>
    </source>
</evidence>
<keyword evidence="1" id="KW-0472">Membrane</keyword>
<feature type="transmembrane region" description="Helical" evidence="1">
    <location>
        <begin position="170"/>
        <end position="189"/>
    </location>
</feature>